<feature type="domain" description="Mur ligase N-terminal catalytic" evidence="9">
    <location>
        <begin position="38"/>
        <end position="111"/>
    </location>
</feature>
<keyword evidence="6 7" id="KW-0961">Cell wall biogenesis/degradation</keyword>
<dbReference type="InterPro" id="IPR004101">
    <property type="entry name" value="Mur_ligase_C"/>
</dbReference>
<feature type="binding site" evidence="7">
    <location>
        <begin position="167"/>
        <end position="168"/>
    </location>
    <ligand>
        <name>UDP-N-acetyl-alpha-D-muramoyl-L-alanyl-D-glutamate</name>
        <dbReference type="ChEBI" id="CHEBI:83900"/>
    </ligand>
</feature>
<dbReference type="HAMAP" id="MF_00208">
    <property type="entry name" value="MurE"/>
    <property type="match status" value="1"/>
</dbReference>
<dbReference type="NCBIfam" id="TIGR01085">
    <property type="entry name" value="murE"/>
    <property type="match status" value="1"/>
</dbReference>
<feature type="binding site" evidence="7">
    <location>
        <position position="489"/>
    </location>
    <ligand>
        <name>meso-2,6-diaminopimelate</name>
        <dbReference type="ChEBI" id="CHEBI:57791"/>
    </ligand>
</feature>
<dbReference type="Pfam" id="PF08245">
    <property type="entry name" value="Mur_ligase_M"/>
    <property type="match status" value="1"/>
</dbReference>
<evidence type="ECO:0000313" key="12">
    <source>
        <dbReference type="EMBL" id="HGB15684.1"/>
    </source>
</evidence>
<evidence type="ECO:0000256" key="3">
    <source>
        <dbReference type="ARBA" id="ARBA00022960"/>
    </source>
</evidence>
<evidence type="ECO:0000256" key="8">
    <source>
        <dbReference type="RuleBase" id="RU004135"/>
    </source>
</evidence>
<keyword evidence="5 7" id="KW-0131">Cell cycle</keyword>
<dbReference type="GO" id="GO:0009252">
    <property type="term" value="P:peptidoglycan biosynthetic process"/>
    <property type="evidence" value="ECO:0007669"/>
    <property type="project" value="UniProtKB-UniRule"/>
</dbReference>
<evidence type="ECO:0000256" key="1">
    <source>
        <dbReference type="ARBA" id="ARBA00005898"/>
    </source>
</evidence>
<accession>A0A7C3SK94</accession>
<dbReference type="SUPFAM" id="SSF53244">
    <property type="entry name" value="MurD-like peptide ligases, peptide-binding domain"/>
    <property type="match status" value="1"/>
</dbReference>
<feature type="binding site" evidence="7">
    <location>
        <position position="45"/>
    </location>
    <ligand>
        <name>UDP-N-acetyl-alpha-D-muramoyl-L-alanyl-D-glutamate</name>
        <dbReference type="ChEBI" id="CHEBI:83900"/>
    </ligand>
</feature>
<dbReference type="Gene3D" id="3.90.190.20">
    <property type="entry name" value="Mur ligase, C-terminal domain"/>
    <property type="match status" value="1"/>
</dbReference>
<feature type="domain" description="Mur ligase central" evidence="11">
    <location>
        <begin position="123"/>
        <end position="329"/>
    </location>
</feature>
<keyword evidence="7" id="KW-0963">Cytoplasm</keyword>
<keyword evidence="7" id="KW-0547">Nucleotide-binding</keyword>
<comment type="function">
    <text evidence="7">Catalyzes the addition of meso-diaminopimelic acid to the nucleotide precursor UDP-N-acetylmuramoyl-L-alanyl-D-glutamate (UMAG) in the biosynthesis of bacterial cell-wall peptidoglycan.</text>
</comment>
<dbReference type="GO" id="GO:0051301">
    <property type="term" value="P:cell division"/>
    <property type="evidence" value="ECO:0007669"/>
    <property type="project" value="UniProtKB-KW"/>
</dbReference>
<keyword evidence="7 12" id="KW-0436">Ligase</keyword>
<dbReference type="InterPro" id="IPR035911">
    <property type="entry name" value="MurE/MurF_N"/>
</dbReference>
<sequence length="519" mass="56290">MSISEIQVHYKPMSAKTLSQLLDGLHGCRVKGHDCLPISGIAYHSQEVTPGCVFVAISGHKTDGRRFIAQALAKGARAIVCETDLTLPEGATLVQVPHARLALAHLSAAFYDHPSRELVLVGITGTNGKTTTTFLLEAILTAAGCKVGVLGTVNYRMGQRVWPAPVTTPESLDLNRYLREMRREGATHALLEVSSHALVLKRVDRVSFAAGIFTNLSQDHLDYHKDLDAYFAAKSRLFTEILRNGHGSSPGLAVLNLDDPRGQELQQVVRGPIITFGRHPQSQVRPLATRFHREGLEARLVTPQGELKITSKLVGTYNLSNILAACAAALGLEVNREAIVQGVASLPGVPGRLERFGPPGGPHVFVDYAHTPEALASVLAALRNLKFARLLTVFGCGGDRDRGKRPLMGQAAAAASDLIILTSDNPRSEDPLAIIREIERGLEAVGFPLLSLAAARRGERGYLIMPDRREAIRLAVQLAAPGDGVLIAGKGHEDYQIIGQERRHFDDREEVQEALKRRS</sequence>
<feature type="binding site" evidence="7">
    <location>
        <begin position="125"/>
        <end position="131"/>
    </location>
    <ligand>
        <name>ATP</name>
        <dbReference type="ChEBI" id="CHEBI:30616"/>
    </ligand>
</feature>
<proteinExistence type="inferred from homology"/>
<comment type="caution">
    <text evidence="12">The sequence shown here is derived from an EMBL/GenBank/DDBJ whole genome shotgun (WGS) entry which is preliminary data.</text>
</comment>
<feature type="binding site" evidence="7">
    <location>
        <begin position="424"/>
        <end position="427"/>
    </location>
    <ligand>
        <name>meso-2,6-diaminopimelate</name>
        <dbReference type="ChEBI" id="CHEBI:57791"/>
    </ligand>
</feature>
<evidence type="ECO:0000256" key="5">
    <source>
        <dbReference type="ARBA" id="ARBA00023306"/>
    </source>
</evidence>
<dbReference type="Pfam" id="PF02875">
    <property type="entry name" value="Mur_ligase_C"/>
    <property type="match status" value="1"/>
</dbReference>
<protein>
    <recommendedName>
        <fullName evidence="7">UDP-N-acetylmuramoyl-L-alanyl-D-glutamate--2,6-diaminopimelate ligase</fullName>
        <ecNumber evidence="7">6.3.2.13</ecNumber>
    </recommendedName>
    <alternativeName>
        <fullName evidence="7">Meso-A2pm-adding enzyme</fullName>
    </alternativeName>
    <alternativeName>
        <fullName evidence="7">Meso-diaminopimelate-adding enzyme</fullName>
    </alternativeName>
    <alternativeName>
        <fullName evidence="7">UDP-MurNAc-L-Ala-D-Glu:meso-diaminopimelate ligase</fullName>
    </alternativeName>
    <alternativeName>
        <fullName evidence="7">UDP-MurNAc-tripeptide synthetase</fullName>
    </alternativeName>
    <alternativeName>
        <fullName evidence="7">UDP-N-acetylmuramyl-tripeptide synthetase</fullName>
    </alternativeName>
</protein>
<evidence type="ECO:0000256" key="6">
    <source>
        <dbReference type="ARBA" id="ARBA00023316"/>
    </source>
</evidence>
<dbReference type="GO" id="GO:0071555">
    <property type="term" value="P:cell wall organization"/>
    <property type="evidence" value="ECO:0007669"/>
    <property type="project" value="UniProtKB-KW"/>
</dbReference>
<dbReference type="EC" id="6.3.2.13" evidence="7"/>
<comment type="cofactor">
    <cofactor evidence="7">
        <name>Mg(2+)</name>
        <dbReference type="ChEBI" id="CHEBI:18420"/>
    </cofactor>
</comment>
<comment type="similarity">
    <text evidence="1 7">Belongs to the MurCDEF family. MurE subfamily.</text>
</comment>
<dbReference type="InterPro" id="IPR013221">
    <property type="entry name" value="Mur_ligase_cen"/>
</dbReference>
<comment type="subcellular location">
    <subcellularLocation>
        <location evidence="7 8">Cytoplasm</location>
    </subcellularLocation>
</comment>
<evidence type="ECO:0000259" key="11">
    <source>
        <dbReference type="Pfam" id="PF08245"/>
    </source>
</evidence>
<dbReference type="GO" id="GO:0008765">
    <property type="term" value="F:UDP-N-acetylmuramoylalanyl-D-glutamate-2,6-diaminopimelate ligase activity"/>
    <property type="evidence" value="ECO:0007669"/>
    <property type="project" value="UniProtKB-UniRule"/>
</dbReference>
<evidence type="ECO:0000256" key="2">
    <source>
        <dbReference type="ARBA" id="ARBA00022618"/>
    </source>
</evidence>
<organism evidence="12">
    <name type="scientific">Desulfobacca acetoxidans</name>
    <dbReference type="NCBI Taxonomy" id="60893"/>
    <lineage>
        <taxon>Bacteria</taxon>
        <taxon>Pseudomonadati</taxon>
        <taxon>Thermodesulfobacteriota</taxon>
        <taxon>Desulfobaccia</taxon>
        <taxon>Desulfobaccales</taxon>
        <taxon>Desulfobaccaceae</taxon>
        <taxon>Desulfobacca</taxon>
    </lineage>
</organism>
<evidence type="ECO:0000259" key="9">
    <source>
        <dbReference type="Pfam" id="PF01225"/>
    </source>
</evidence>
<dbReference type="NCBIfam" id="NF001124">
    <property type="entry name" value="PRK00139.1-2"/>
    <property type="match status" value="1"/>
</dbReference>
<comment type="pathway">
    <text evidence="7 8">Cell wall biogenesis; peptidoglycan biosynthesis.</text>
</comment>
<dbReference type="GO" id="GO:0005524">
    <property type="term" value="F:ATP binding"/>
    <property type="evidence" value="ECO:0007669"/>
    <property type="project" value="UniProtKB-UniRule"/>
</dbReference>
<dbReference type="InterPro" id="IPR036615">
    <property type="entry name" value="Mur_ligase_C_dom_sf"/>
</dbReference>
<feature type="binding site" evidence="7">
    <location>
        <begin position="60"/>
        <end position="62"/>
    </location>
    <ligand>
        <name>UDP-N-acetyl-alpha-D-muramoyl-L-alanyl-D-glutamate</name>
        <dbReference type="ChEBI" id="CHEBI:83900"/>
    </ligand>
</feature>
<comment type="caution">
    <text evidence="7">Lacks conserved residue(s) required for the propagation of feature annotation.</text>
</comment>
<keyword evidence="3 7" id="KW-0133">Cell shape</keyword>
<dbReference type="UniPathway" id="UPA00219"/>
<feature type="domain" description="Mur ligase C-terminal" evidence="10">
    <location>
        <begin position="351"/>
        <end position="491"/>
    </location>
</feature>
<dbReference type="InterPro" id="IPR000713">
    <property type="entry name" value="Mur_ligase_N"/>
</dbReference>
<keyword evidence="7" id="KW-0067">ATP-binding</keyword>
<dbReference type="NCBIfam" id="NF001126">
    <property type="entry name" value="PRK00139.1-4"/>
    <property type="match status" value="1"/>
</dbReference>
<evidence type="ECO:0000256" key="4">
    <source>
        <dbReference type="ARBA" id="ARBA00022984"/>
    </source>
</evidence>
<dbReference type="Gene3D" id="3.40.1190.10">
    <property type="entry name" value="Mur-like, catalytic domain"/>
    <property type="match status" value="1"/>
</dbReference>
<dbReference type="GO" id="GO:0008360">
    <property type="term" value="P:regulation of cell shape"/>
    <property type="evidence" value="ECO:0007669"/>
    <property type="project" value="UniProtKB-KW"/>
</dbReference>
<dbReference type="GO" id="GO:0005737">
    <property type="term" value="C:cytoplasm"/>
    <property type="evidence" value="ECO:0007669"/>
    <property type="project" value="UniProtKB-SubCell"/>
</dbReference>
<evidence type="ECO:0000259" key="10">
    <source>
        <dbReference type="Pfam" id="PF02875"/>
    </source>
</evidence>
<dbReference type="SUPFAM" id="SSF53623">
    <property type="entry name" value="MurD-like peptide ligases, catalytic domain"/>
    <property type="match status" value="1"/>
</dbReference>
<feature type="short sequence motif" description="Meso-diaminopimelate recognition motif" evidence="7">
    <location>
        <begin position="424"/>
        <end position="427"/>
    </location>
</feature>
<dbReference type="Pfam" id="PF01225">
    <property type="entry name" value="Mur_ligase"/>
    <property type="match status" value="1"/>
</dbReference>
<dbReference type="SUPFAM" id="SSF63418">
    <property type="entry name" value="MurE/MurF N-terminal domain"/>
    <property type="match status" value="1"/>
</dbReference>
<keyword evidence="4 7" id="KW-0573">Peptidoglycan synthesis</keyword>
<dbReference type="InterPro" id="IPR005761">
    <property type="entry name" value="UDP-N-AcMur-Glu-dNH2Pim_ligase"/>
</dbReference>
<comment type="catalytic activity">
    <reaction evidence="7">
        <text>UDP-N-acetyl-alpha-D-muramoyl-L-alanyl-D-glutamate + meso-2,6-diaminopimelate + ATP = UDP-N-acetyl-alpha-D-muramoyl-L-alanyl-gamma-D-glutamyl-meso-2,6-diaminopimelate + ADP + phosphate + H(+)</text>
        <dbReference type="Rhea" id="RHEA:23676"/>
        <dbReference type="ChEBI" id="CHEBI:15378"/>
        <dbReference type="ChEBI" id="CHEBI:30616"/>
        <dbReference type="ChEBI" id="CHEBI:43474"/>
        <dbReference type="ChEBI" id="CHEBI:57791"/>
        <dbReference type="ChEBI" id="CHEBI:83900"/>
        <dbReference type="ChEBI" id="CHEBI:83905"/>
        <dbReference type="ChEBI" id="CHEBI:456216"/>
        <dbReference type="EC" id="6.3.2.13"/>
    </reaction>
</comment>
<feature type="binding site" evidence="7">
    <location>
        <position position="194"/>
    </location>
    <ligand>
        <name>UDP-N-acetyl-alpha-D-muramoyl-L-alanyl-D-glutamate</name>
        <dbReference type="ChEBI" id="CHEBI:83900"/>
    </ligand>
</feature>
<feature type="modified residue" description="N6-carboxylysine" evidence="7">
    <location>
        <position position="234"/>
    </location>
</feature>
<reference evidence="12" key="1">
    <citation type="journal article" date="2020" name="mSystems">
        <title>Genome- and Community-Level Interaction Insights into Carbon Utilization and Element Cycling Functions of Hydrothermarchaeota in Hydrothermal Sediment.</title>
        <authorList>
            <person name="Zhou Z."/>
            <person name="Liu Y."/>
            <person name="Xu W."/>
            <person name="Pan J."/>
            <person name="Luo Z.H."/>
            <person name="Li M."/>
        </authorList>
    </citation>
    <scope>NUCLEOTIDE SEQUENCE [LARGE SCALE GENOMIC DNA]</scope>
    <source>
        <strain evidence="12">SpSt-776</strain>
    </source>
</reference>
<feature type="binding site" evidence="7">
    <location>
        <position position="400"/>
    </location>
    <ligand>
        <name>meso-2,6-diaminopimelate</name>
        <dbReference type="ChEBI" id="CHEBI:57791"/>
    </ligand>
</feature>
<dbReference type="InterPro" id="IPR036565">
    <property type="entry name" value="Mur-like_cat_sf"/>
</dbReference>
<comment type="PTM">
    <text evidence="7">Carboxylation is probably crucial for Mg(2+) binding and, consequently, for the gamma-phosphate positioning of ATP.</text>
</comment>
<dbReference type="Gene3D" id="3.40.1390.10">
    <property type="entry name" value="MurE/MurF, N-terminal domain"/>
    <property type="match status" value="1"/>
</dbReference>
<dbReference type="GO" id="GO:0000287">
    <property type="term" value="F:magnesium ion binding"/>
    <property type="evidence" value="ECO:0007669"/>
    <property type="project" value="UniProtKB-UniRule"/>
</dbReference>
<gene>
    <name evidence="7" type="primary">murE</name>
    <name evidence="12" type="ORF">ENV62_10680</name>
</gene>
<keyword evidence="7" id="KW-0460">Magnesium</keyword>
<evidence type="ECO:0000256" key="7">
    <source>
        <dbReference type="HAMAP-Rule" id="MF_00208"/>
    </source>
</evidence>
<dbReference type="PANTHER" id="PTHR23135">
    <property type="entry name" value="MUR LIGASE FAMILY MEMBER"/>
    <property type="match status" value="1"/>
</dbReference>
<keyword evidence="2 7" id="KW-0132">Cell division</keyword>
<name>A0A7C3SK94_9BACT</name>
<dbReference type="EMBL" id="DTHB01000060">
    <property type="protein sequence ID" value="HGB15684.1"/>
    <property type="molecule type" value="Genomic_DNA"/>
</dbReference>
<dbReference type="AlphaFoldDB" id="A0A7C3SK94"/>
<dbReference type="PANTHER" id="PTHR23135:SF4">
    <property type="entry name" value="UDP-N-ACETYLMURAMOYL-L-ALANYL-D-GLUTAMATE--2,6-DIAMINOPIMELATE LIGASE MURE HOMOLOG, CHLOROPLASTIC"/>
    <property type="match status" value="1"/>
</dbReference>
<feature type="binding site" evidence="7">
    <location>
        <position position="493"/>
    </location>
    <ligand>
        <name>meso-2,6-diaminopimelate</name>
        <dbReference type="ChEBI" id="CHEBI:57791"/>
    </ligand>
</feature>
<feature type="binding site" evidence="7">
    <location>
        <position position="202"/>
    </location>
    <ligand>
        <name>UDP-N-acetyl-alpha-D-muramoyl-L-alanyl-D-glutamate</name>
        <dbReference type="ChEBI" id="CHEBI:83900"/>
    </ligand>
</feature>